<dbReference type="Proteomes" id="UP000015106">
    <property type="component" value="Chromosome 5"/>
</dbReference>
<sequence length="45" mass="5286">MHCTTRSWLYPSPRCREGGTSMDWTARIGCKPMHMRRRDASQVMT</sequence>
<name>A0A8R7QKM9_TRIUA</name>
<reference evidence="1" key="2">
    <citation type="submission" date="2018-03" db="EMBL/GenBank/DDBJ databases">
        <title>The Triticum urartu genome reveals the dynamic nature of wheat genome evolution.</title>
        <authorList>
            <person name="Ling H."/>
            <person name="Ma B."/>
            <person name="Shi X."/>
            <person name="Liu H."/>
            <person name="Dong L."/>
            <person name="Sun H."/>
            <person name="Cao Y."/>
            <person name="Gao Q."/>
            <person name="Zheng S."/>
            <person name="Li Y."/>
            <person name="Yu Y."/>
            <person name="Du H."/>
            <person name="Qi M."/>
            <person name="Li Y."/>
            <person name="Yu H."/>
            <person name="Cui Y."/>
            <person name="Wang N."/>
            <person name="Chen C."/>
            <person name="Wu H."/>
            <person name="Zhao Y."/>
            <person name="Zhang J."/>
            <person name="Li Y."/>
            <person name="Zhou W."/>
            <person name="Zhang B."/>
            <person name="Hu W."/>
            <person name="Eijk M."/>
            <person name="Tang J."/>
            <person name="Witsenboer H."/>
            <person name="Zhao S."/>
            <person name="Li Z."/>
            <person name="Zhang A."/>
            <person name="Wang D."/>
            <person name="Liang C."/>
        </authorList>
    </citation>
    <scope>NUCLEOTIDE SEQUENCE [LARGE SCALE GENOMIC DNA]</scope>
    <source>
        <strain evidence="1">cv. G1812</strain>
    </source>
</reference>
<proteinExistence type="predicted"/>
<reference evidence="2" key="1">
    <citation type="journal article" date="2013" name="Nature">
        <title>Draft genome of the wheat A-genome progenitor Triticum urartu.</title>
        <authorList>
            <person name="Ling H.Q."/>
            <person name="Zhao S."/>
            <person name="Liu D."/>
            <person name="Wang J."/>
            <person name="Sun H."/>
            <person name="Zhang C."/>
            <person name="Fan H."/>
            <person name="Li D."/>
            <person name="Dong L."/>
            <person name="Tao Y."/>
            <person name="Gao C."/>
            <person name="Wu H."/>
            <person name="Li Y."/>
            <person name="Cui Y."/>
            <person name="Guo X."/>
            <person name="Zheng S."/>
            <person name="Wang B."/>
            <person name="Yu K."/>
            <person name="Liang Q."/>
            <person name="Yang W."/>
            <person name="Lou X."/>
            <person name="Chen J."/>
            <person name="Feng M."/>
            <person name="Jian J."/>
            <person name="Zhang X."/>
            <person name="Luo G."/>
            <person name="Jiang Y."/>
            <person name="Liu J."/>
            <person name="Wang Z."/>
            <person name="Sha Y."/>
            <person name="Zhang B."/>
            <person name="Wu H."/>
            <person name="Tang D."/>
            <person name="Shen Q."/>
            <person name="Xue P."/>
            <person name="Zou S."/>
            <person name="Wang X."/>
            <person name="Liu X."/>
            <person name="Wang F."/>
            <person name="Yang Y."/>
            <person name="An X."/>
            <person name="Dong Z."/>
            <person name="Zhang K."/>
            <person name="Zhang X."/>
            <person name="Luo M.C."/>
            <person name="Dvorak J."/>
            <person name="Tong Y."/>
            <person name="Wang J."/>
            <person name="Yang H."/>
            <person name="Li Z."/>
            <person name="Wang D."/>
            <person name="Zhang A."/>
            <person name="Wang J."/>
        </authorList>
    </citation>
    <scope>NUCLEOTIDE SEQUENCE</scope>
    <source>
        <strain evidence="2">cv. G1812</strain>
    </source>
</reference>
<evidence type="ECO:0000313" key="2">
    <source>
        <dbReference type="Proteomes" id="UP000015106"/>
    </source>
</evidence>
<dbReference type="AlphaFoldDB" id="A0A8R7QKM9"/>
<dbReference type="Gramene" id="TuG1812G0500004547.01.T01">
    <property type="protein sequence ID" value="TuG1812G0500004547.01.T01"/>
    <property type="gene ID" value="TuG1812G0500004547.01"/>
</dbReference>
<evidence type="ECO:0000313" key="1">
    <source>
        <dbReference type="EnsemblPlants" id="TuG1812G0500004547.01.T01"/>
    </source>
</evidence>
<organism evidence="1 2">
    <name type="scientific">Triticum urartu</name>
    <name type="common">Red wild einkorn</name>
    <name type="synonym">Crithodium urartu</name>
    <dbReference type="NCBI Taxonomy" id="4572"/>
    <lineage>
        <taxon>Eukaryota</taxon>
        <taxon>Viridiplantae</taxon>
        <taxon>Streptophyta</taxon>
        <taxon>Embryophyta</taxon>
        <taxon>Tracheophyta</taxon>
        <taxon>Spermatophyta</taxon>
        <taxon>Magnoliopsida</taxon>
        <taxon>Liliopsida</taxon>
        <taxon>Poales</taxon>
        <taxon>Poaceae</taxon>
        <taxon>BOP clade</taxon>
        <taxon>Pooideae</taxon>
        <taxon>Triticodae</taxon>
        <taxon>Triticeae</taxon>
        <taxon>Triticinae</taxon>
        <taxon>Triticum</taxon>
    </lineage>
</organism>
<protein>
    <submittedName>
        <fullName evidence="1">Uncharacterized protein</fullName>
    </submittedName>
</protein>
<accession>A0A8R7QKM9</accession>
<keyword evidence="2" id="KW-1185">Reference proteome</keyword>
<dbReference type="EnsemblPlants" id="TuG1812G0500004547.01.T01">
    <property type="protein sequence ID" value="TuG1812G0500004547.01.T01"/>
    <property type="gene ID" value="TuG1812G0500004547.01"/>
</dbReference>
<reference evidence="1" key="3">
    <citation type="submission" date="2022-06" db="UniProtKB">
        <authorList>
            <consortium name="EnsemblPlants"/>
        </authorList>
    </citation>
    <scope>IDENTIFICATION</scope>
</reference>